<evidence type="ECO:0000256" key="7">
    <source>
        <dbReference type="ARBA" id="ARBA00023136"/>
    </source>
</evidence>
<evidence type="ECO:0000256" key="4">
    <source>
        <dbReference type="ARBA" id="ARBA00022679"/>
    </source>
</evidence>
<keyword evidence="4" id="KW-0808">Transferase</keyword>
<dbReference type="KEGG" id="cvr:CHLNCDRAFT_143653"/>
<dbReference type="InterPro" id="IPR032805">
    <property type="entry name" value="Wax_synthase_dom"/>
</dbReference>
<comment type="subcellular location">
    <subcellularLocation>
        <location evidence="1">Membrane</location>
        <topology evidence="1">Multi-pass membrane protein</topology>
    </subcellularLocation>
</comment>
<dbReference type="InParanoid" id="E1ZA65"/>
<evidence type="ECO:0000256" key="5">
    <source>
        <dbReference type="ARBA" id="ARBA00022692"/>
    </source>
</evidence>
<dbReference type="PANTHER" id="PTHR31595:SF57">
    <property type="entry name" value="OS04G0481900 PROTEIN"/>
    <property type="match status" value="1"/>
</dbReference>
<evidence type="ECO:0000256" key="2">
    <source>
        <dbReference type="ARBA" id="ARBA00005179"/>
    </source>
</evidence>
<evidence type="ECO:0000256" key="3">
    <source>
        <dbReference type="ARBA" id="ARBA00007282"/>
    </source>
</evidence>
<comment type="pathway">
    <text evidence="2">Secondary metabolite biosynthesis.</text>
</comment>
<keyword evidence="7 9" id="KW-0472">Membrane</keyword>
<dbReference type="AlphaFoldDB" id="E1ZA65"/>
<keyword evidence="12" id="KW-1185">Reference proteome</keyword>
<dbReference type="GeneID" id="17356476"/>
<accession>E1ZA65</accession>
<reference evidence="11 12" key="1">
    <citation type="journal article" date="2010" name="Plant Cell">
        <title>The Chlorella variabilis NC64A genome reveals adaptation to photosymbiosis, coevolution with viruses, and cryptic sex.</title>
        <authorList>
            <person name="Blanc G."/>
            <person name="Duncan G."/>
            <person name="Agarkova I."/>
            <person name="Borodovsky M."/>
            <person name="Gurnon J."/>
            <person name="Kuo A."/>
            <person name="Lindquist E."/>
            <person name="Lucas S."/>
            <person name="Pangilinan J."/>
            <person name="Polle J."/>
            <person name="Salamov A."/>
            <person name="Terry A."/>
            <person name="Yamada T."/>
            <person name="Dunigan D.D."/>
            <person name="Grigoriev I.V."/>
            <person name="Claverie J.M."/>
            <person name="Van Etten J.L."/>
        </authorList>
    </citation>
    <scope>NUCLEOTIDE SEQUENCE [LARGE SCALE GENOMIC DNA]</scope>
    <source>
        <strain evidence="11 12">NC64A</strain>
    </source>
</reference>
<dbReference type="InterPro" id="IPR044851">
    <property type="entry name" value="Wax_synthase"/>
</dbReference>
<feature type="transmembrane region" description="Helical" evidence="9">
    <location>
        <begin position="332"/>
        <end position="352"/>
    </location>
</feature>
<dbReference type="OrthoDB" id="1077582at2759"/>
<feature type="transmembrane region" description="Helical" evidence="9">
    <location>
        <begin position="45"/>
        <end position="63"/>
    </location>
</feature>
<dbReference type="GO" id="GO:0008374">
    <property type="term" value="F:O-acyltransferase activity"/>
    <property type="evidence" value="ECO:0007669"/>
    <property type="project" value="InterPro"/>
</dbReference>
<evidence type="ECO:0000313" key="11">
    <source>
        <dbReference type="EMBL" id="EFN57212.1"/>
    </source>
</evidence>
<sequence>MDGSCRASSLLTFEHALGVAAAATLASGLWLWAWGRRLPPGAARLAAAAPVVAINLLLPVLFCRWEQCTTILLLSFNNSWIANFKALCWAVGRGALCMQHFTLPQFLAVYWTPITPAVSAPRPGTPAAAAKARSVAKAAANGRSSNSSSAAGGVHAGKSDGGSHAGTGLPRRGSQGRLGEDAGGPGDMVAAFLGKHVFVLLLIYLLQFDLPGLVESFAWPCTHCCLSSWTAPPLWFIGATGLRVSPHFDRPWRSTSVASFWSKRWDLAAGNTLRQLVYESVVDGSLMAPPAGVPPARPSPARQALGTAATFAASGLIHEAIFWYITGRTTNGIWFAFFFIQAPLIFAERLALSALKRRGILLPDWLRTAITTLLVVGTGQYMFWLPAKRYGVTDCIVGNTRQAWLAILRRVGISLPI</sequence>
<feature type="transmembrane region" description="Helical" evidence="9">
    <location>
        <begin position="304"/>
        <end position="326"/>
    </location>
</feature>
<dbReference type="RefSeq" id="XP_005849314.1">
    <property type="nucleotide sequence ID" value="XM_005849252.1"/>
</dbReference>
<keyword evidence="6 9" id="KW-1133">Transmembrane helix</keyword>
<dbReference type="STRING" id="554065.E1ZA65"/>
<dbReference type="EMBL" id="GL433840">
    <property type="protein sequence ID" value="EFN57212.1"/>
    <property type="molecule type" value="Genomic_DNA"/>
</dbReference>
<organism evidence="12">
    <name type="scientific">Chlorella variabilis</name>
    <name type="common">Green alga</name>
    <dbReference type="NCBI Taxonomy" id="554065"/>
    <lineage>
        <taxon>Eukaryota</taxon>
        <taxon>Viridiplantae</taxon>
        <taxon>Chlorophyta</taxon>
        <taxon>core chlorophytes</taxon>
        <taxon>Trebouxiophyceae</taxon>
        <taxon>Chlorellales</taxon>
        <taxon>Chlorellaceae</taxon>
        <taxon>Chlorella clade</taxon>
        <taxon>Chlorella</taxon>
    </lineage>
</organism>
<gene>
    <name evidence="11" type="ORF">CHLNCDRAFT_143653</name>
</gene>
<feature type="transmembrane region" description="Helical" evidence="9">
    <location>
        <begin position="12"/>
        <end position="33"/>
    </location>
</feature>
<dbReference type="Proteomes" id="UP000008141">
    <property type="component" value="Unassembled WGS sequence"/>
</dbReference>
<dbReference type="PANTHER" id="PTHR31595">
    <property type="entry name" value="LONG-CHAIN-ALCOHOL O-FATTY-ACYLTRANSFERASE 3-RELATED"/>
    <property type="match status" value="1"/>
</dbReference>
<evidence type="ECO:0000256" key="6">
    <source>
        <dbReference type="ARBA" id="ARBA00022989"/>
    </source>
</evidence>
<dbReference type="GO" id="GO:0016020">
    <property type="term" value="C:membrane"/>
    <property type="evidence" value="ECO:0007669"/>
    <property type="project" value="UniProtKB-SubCell"/>
</dbReference>
<dbReference type="GO" id="GO:0006629">
    <property type="term" value="P:lipid metabolic process"/>
    <property type="evidence" value="ECO:0007669"/>
    <property type="project" value="InterPro"/>
</dbReference>
<protein>
    <recommendedName>
        <fullName evidence="10">Wax synthase domain-containing protein</fullName>
    </recommendedName>
</protein>
<comment type="similarity">
    <text evidence="3">Belongs to the wax synthase family.</text>
</comment>
<dbReference type="eggNOG" id="ENOG502QSCR">
    <property type="taxonomic scope" value="Eukaryota"/>
</dbReference>
<proteinExistence type="inferred from homology"/>
<dbReference type="Pfam" id="PF13813">
    <property type="entry name" value="MBOAT_2"/>
    <property type="match status" value="1"/>
</dbReference>
<feature type="region of interest" description="Disordered" evidence="8">
    <location>
        <begin position="141"/>
        <end position="180"/>
    </location>
</feature>
<evidence type="ECO:0000259" key="10">
    <source>
        <dbReference type="Pfam" id="PF13813"/>
    </source>
</evidence>
<name>E1ZA65_CHLVA</name>
<evidence type="ECO:0000256" key="9">
    <source>
        <dbReference type="SAM" id="Phobius"/>
    </source>
</evidence>
<evidence type="ECO:0000256" key="1">
    <source>
        <dbReference type="ARBA" id="ARBA00004141"/>
    </source>
</evidence>
<dbReference type="OMA" id="KLLMLCY"/>
<feature type="compositionally biased region" description="Low complexity" evidence="8">
    <location>
        <begin position="141"/>
        <end position="153"/>
    </location>
</feature>
<keyword evidence="5 9" id="KW-0812">Transmembrane</keyword>
<feature type="transmembrane region" description="Helical" evidence="9">
    <location>
        <begin position="364"/>
        <end position="384"/>
    </location>
</feature>
<feature type="domain" description="Wax synthase" evidence="10">
    <location>
        <begin position="245"/>
        <end position="339"/>
    </location>
</feature>
<evidence type="ECO:0000313" key="12">
    <source>
        <dbReference type="Proteomes" id="UP000008141"/>
    </source>
</evidence>
<evidence type="ECO:0000256" key="8">
    <source>
        <dbReference type="SAM" id="MobiDB-lite"/>
    </source>
</evidence>